<dbReference type="GO" id="GO:0005524">
    <property type="term" value="F:ATP binding"/>
    <property type="evidence" value="ECO:0007669"/>
    <property type="project" value="UniProtKB-KW"/>
</dbReference>
<evidence type="ECO:0000313" key="5">
    <source>
        <dbReference type="EMBL" id="KAE9629451.1"/>
    </source>
</evidence>
<reference evidence="5 6" key="1">
    <citation type="submission" date="2019-12" db="EMBL/GenBank/DDBJ databases">
        <title>Defluviitalea raffinosedens, isolated from a biogas fermenter, genome sequencing and characterization.</title>
        <authorList>
            <person name="Rettenmaier R."/>
            <person name="Schneider M."/>
            <person name="Neuhaus K."/>
            <person name="Liebl W."/>
            <person name="Zverlov V."/>
        </authorList>
    </citation>
    <scope>NUCLEOTIDE SEQUENCE [LARGE SCALE GENOMIC DNA]</scope>
    <source>
        <strain evidence="5 6">249c-K6</strain>
    </source>
</reference>
<dbReference type="InterPro" id="IPR050166">
    <property type="entry name" value="ABC_transporter_ATP-bind"/>
</dbReference>
<dbReference type="PROSITE" id="PS50893">
    <property type="entry name" value="ABC_TRANSPORTER_2"/>
    <property type="match status" value="1"/>
</dbReference>
<dbReference type="Proteomes" id="UP000483018">
    <property type="component" value="Unassembled WGS sequence"/>
</dbReference>
<sequence>MYIQVKNVTKIYNQNSPKASKALEGANLDINCGEFICLLGPSGCGKTTLLNLIAGFEKPTEGEILLDGKVVNEPSIKYVTIFQNYGLLPWRTVQGNVELGLESLGYDKVKIKEIAEEYIELVGLCEFKKHHPYQLSGGMQQRVAIARALAVDPDVIFMDEPFGALDAMTRMKMQDEISSLWEKKKKTILFVTHDIDESVFLADRIVIMTPHPGKIKSIIDVPLARKRDRTNPDFLAIRDKVFTEFEMKEKDRIDYYI</sequence>
<evidence type="ECO:0000256" key="3">
    <source>
        <dbReference type="ARBA" id="ARBA00022840"/>
    </source>
</evidence>
<dbReference type="CDD" id="cd03293">
    <property type="entry name" value="ABC_NrtD_SsuB_transporters"/>
    <property type="match status" value="1"/>
</dbReference>
<dbReference type="SMART" id="SM00382">
    <property type="entry name" value="AAA"/>
    <property type="match status" value="1"/>
</dbReference>
<dbReference type="AlphaFoldDB" id="A0A7C8LGE4"/>
<dbReference type="InterPro" id="IPR017871">
    <property type="entry name" value="ABC_transporter-like_CS"/>
</dbReference>
<dbReference type="SUPFAM" id="SSF52540">
    <property type="entry name" value="P-loop containing nucleoside triphosphate hydrolases"/>
    <property type="match status" value="1"/>
</dbReference>
<keyword evidence="1" id="KW-0813">Transport</keyword>
<evidence type="ECO:0000256" key="1">
    <source>
        <dbReference type="ARBA" id="ARBA00022448"/>
    </source>
</evidence>
<dbReference type="PROSITE" id="PS00211">
    <property type="entry name" value="ABC_TRANSPORTER_1"/>
    <property type="match status" value="1"/>
</dbReference>
<keyword evidence="2" id="KW-0547">Nucleotide-binding</keyword>
<dbReference type="PANTHER" id="PTHR42788">
    <property type="entry name" value="TAURINE IMPORT ATP-BINDING PROTEIN-RELATED"/>
    <property type="match status" value="1"/>
</dbReference>
<keyword evidence="6" id="KW-1185">Reference proteome</keyword>
<proteinExistence type="predicted"/>
<evidence type="ECO:0000259" key="4">
    <source>
        <dbReference type="PROSITE" id="PS50893"/>
    </source>
</evidence>
<accession>A0A7C8LGE4</accession>
<dbReference type="PANTHER" id="PTHR42788:SF13">
    <property type="entry name" value="ALIPHATIC SULFONATES IMPORT ATP-BINDING PROTEIN SSUB"/>
    <property type="match status" value="1"/>
</dbReference>
<keyword evidence="3 5" id="KW-0067">ATP-binding</keyword>
<dbReference type="GO" id="GO:0016887">
    <property type="term" value="F:ATP hydrolysis activity"/>
    <property type="evidence" value="ECO:0007669"/>
    <property type="project" value="InterPro"/>
</dbReference>
<organism evidence="5 6">
    <name type="scientific">Defluviitalea raffinosedens</name>
    <dbReference type="NCBI Taxonomy" id="1450156"/>
    <lineage>
        <taxon>Bacteria</taxon>
        <taxon>Bacillati</taxon>
        <taxon>Bacillota</taxon>
        <taxon>Clostridia</taxon>
        <taxon>Lachnospirales</taxon>
        <taxon>Defluviitaleaceae</taxon>
        <taxon>Defluviitalea</taxon>
    </lineage>
</organism>
<feature type="domain" description="ABC transporter" evidence="4">
    <location>
        <begin position="3"/>
        <end position="235"/>
    </location>
</feature>
<dbReference type="Gene3D" id="3.40.50.300">
    <property type="entry name" value="P-loop containing nucleotide triphosphate hydrolases"/>
    <property type="match status" value="1"/>
</dbReference>
<evidence type="ECO:0000256" key="2">
    <source>
        <dbReference type="ARBA" id="ARBA00022741"/>
    </source>
</evidence>
<comment type="caution">
    <text evidence="5">The sequence shown here is derived from an EMBL/GenBank/DDBJ whole genome shotgun (WGS) entry which is preliminary data.</text>
</comment>
<dbReference type="InterPro" id="IPR027417">
    <property type="entry name" value="P-loop_NTPase"/>
</dbReference>
<gene>
    <name evidence="5" type="ORF">GND95_13225</name>
</gene>
<evidence type="ECO:0000313" key="6">
    <source>
        <dbReference type="Proteomes" id="UP000483018"/>
    </source>
</evidence>
<name>A0A7C8LGE4_9FIRM</name>
<protein>
    <submittedName>
        <fullName evidence="5">ATP-binding cassette domain-containing protein</fullName>
    </submittedName>
</protein>
<dbReference type="InterPro" id="IPR003439">
    <property type="entry name" value="ABC_transporter-like_ATP-bd"/>
</dbReference>
<dbReference type="Pfam" id="PF00005">
    <property type="entry name" value="ABC_tran"/>
    <property type="match status" value="1"/>
</dbReference>
<dbReference type="EMBL" id="WSLF01000017">
    <property type="protein sequence ID" value="KAE9629451.1"/>
    <property type="molecule type" value="Genomic_DNA"/>
</dbReference>
<dbReference type="OrthoDB" id="9801958at2"/>
<dbReference type="RefSeq" id="WP_158741633.1">
    <property type="nucleotide sequence ID" value="NZ_JAFBEP010000019.1"/>
</dbReference>
<dbReference type="InterPro" id="IPR003593">
    <property type="entry name" value="AAA+_ATPase"/>
</dbReference>